<feature type="transmembrane region" description="Helical" evidence="12">
    <location>
        <begin position="44"/>
        <end position="63"/>
    </location>
</feature>
<organism evidence="14 16">
    <name type="scientific">Rhizoctonia solani</name>
    <dbReference type="NCBI Taxonomy" id="456999"/>
    <lineage>
        <taxon>Eukaryota</taxon>
        <taxon>Fungi</taxon>
        <taxon>Dikarya</taxon>
        <taxon>Basidiomycota</taxon>
        <taxon>Agaricomycotina</taxon>
        <taxon>Agaricomycetes</taxon>
        <taxon>Cantharellales</taxon>
        <taxon>Ceratobasidiaceae</taxon>
        <taxon>Rhizoctonia</taxon>
    </lineage>
</organism>
<comment type="cofactor">
    <cofactor evidence="1">
        <name>heme b</name>
        <dbReference type="ChEBI" id="CHEBI:60344"/>
    </cofactor>
</comment>
<feature type="region of interest" description="Disordered" evidence="11">
    <location>
        <begin position="1"/>
        <end position="25"/>
    </location>
</feature>
<evidence type="ECO:0000256" key="3">
    <source>
        <dbReference type="ARBA" id="ARBA00022448"/>
    </source>
</evidence>
<feature type="domain" description="Cytochrome b561" evidence="13">
    <location>
        <begin position="41"/>
        <end position="245"/>
    </location>
</feature>
<dbReference type="GO" id="GO:0140575">
    <property type="term" value="F:transmembrane monodehydroascorbate reductase activity"/>
    <property type="evidence" value="ECO:0007669"/>
    <property type="project" value="InterPro"/>
</dbReference>
<evidence type="ECO:0000256" key="2">
    <source>
        <dbReference type="ARBA" id="ARBA00004141"/>
    </source>
</evidence>
<evidence type="ECO:0000256" key="8">
    <source>
        <dbReference type="ARBA" id="ARBA00022989"/>
    </source>
</evidence>
<dbReference type="GO" id="GO:0046872">
    <property type="term" value="F:metal ion binding"/>
    <property type="evidence" value="ECO:0007669"/>
    <property type="project" value="UniProtKB-KW"/>
</dbReference>
<dbReference type="Gene3D" id="1.20.120.1770">
    <property type="match status" value="1"/>
</dbReference>
<comment type="subcellular location">
    <subcellularLocation>
        <location evidence="2">Membrane</location>
        <topology evidence="2">Multi-pass membrane protein</topology>
    </subcellularLocation>
</comment>
<dbReference type="PANTHER" id="PTHR15422:SF45">
    <property type="entry name" value="CYTOCHROME B561 DOMAIN-CONTAINING PROTEIN"/>
    <property type="match status" value="1"/>
</dbReference>
<evidence type="ECO:0000256" key="7">
    <source>
        <dbReference type="ARBA" id="ARBA00022982"/>
    </source>
</evidence>
<evidence type="ECO:0000259" key="13">
    <source>
        <dbReference type="PROSITE" id="PS50939"/>
    </source>
</evidence>
<feature type="transmembrane region" description="Helical" evidence="12">
    <location>
        <begin position="146"/>
        <end position="170"/>
    </location>
</feature>
<proteinExistence type="predicted"/>
<dbReference type="EMBL" id="JACYCD010000691">
    <property type="protein sequence ID" value="KAF8688959.1"/>
    <property type="molecule type" value="Genomic_DNA"/>
</dbReference>
<dbReference type="GO" id="GO:0016020">
    <property type="term" value="C:membrane"/>
    <property type="evidence" value="ECO:0007669"/>
    <property type="project" value="UniProtKB-SubCell"/>
</dbReference>
<keyword evidence="7" id="KW-0249">Electron transport</keyword>
<evidence type="ECO:0000256" key="6">
    <source>
        <dbReference type="ARBA" id="ARBA00022723"/>
    </source>
</evidence>
<evidence type="ECO:0000313" key="16">
    <source>
        <dbReference type="Proteomes" id="UP000663840"/>
    </source>
</evidence>
<keyword evidence="6" id="KW-0479">Metal-binding</keyword>
<keyword evidence="3" id="KW-0813">Transport</keyword>
<evidence type="ECO:0000313" key="14">
    <source>
        <dbReference type="EMBL" id="CAE6417936.1"/>
    </source>
</evidence>
<dbReference type="EMBL" id="CAJMWR010001177">
    <property type="protein sequence ID" value="CAE6417936.1"/>
    <property type="molecule type" value="Genomic_DNA"/>
</dbReference>
<dbReference type="OrthoDB" id="432881at2759"/>
<keyword evidence="4" id="KW-0349">Heme</keyword>
<evidence type="ECO:0000313" key="15">
    <source>
        <dbReference type="EMBL" id="KAF8688959.1"/>
    </source>
</evidence>
<reference evidence="15" key="1">
    <citation type="submission" date="2020-09" db="EMBL/GenBank/DDBJ databases">
        <title>Comparative genome analyses of four rice-infecting Rhizoctonia solani isolates reveal extensive enrichment of homogalacturonan modification genes.</title>
        <authorList>
            <person name="Lee D.-Y."/>
            <person name="Jeon J."/>
            <person name="Kim K.-T."/>
            <person name="Cheong K."/>
            <person name="Song H."/>
            <person name="Choi G."/>
            <person name="Ko J."/>
            <person name="Opiyo S.O."/>
            <person name="Zuo S."/>
            <person name="Madhav S."/>
            <person name="Lee Y.-H."/>
            <person name="Wang G.-L."/>
        </authorList>
    </citation>
    <scope>NUCLEOTIDE SEQUENCE</scope>
    <source>
        <strain evidence="15">AG1-IA WGL</strain>
    </source>
</reference>
<keyword evidence="8 12" id="KW-1133">Transmembrane helix</keyword>
<evidence type="ECO:0000256" key="10">
    <source>
        <dbReference type="ARBA" id="ARBA00023136"/>
    </source>
</evidence>
<accession>A0A8H2X794</accession>
<dbReference type="SMART" id="SM00665">
    <property type="entry name" value="B561"/>
    <property type="match status" value="1"/>
</dbReference>
<feature type="transmembrane region" description="Helical" evidence="12">
    <location>
        <begin position="191"/>
        <end position="214"/>
    </location>
</feature>
<dbReference type="PROSITE" id="PS50939">
    <property type="entry name" value="CYTOCHROME_B561"/>
    <property type="match status" value="1"/>
</dbReference>
<feature type="transmembrane region" description="Helical" evidence="12">
    <location>
        <begin position="117"/>
        <end position="134"/>
    </location>
</feature>
<evidence type="ECO:0000256" key="1">
    <source>
        <dbReference type="ARBA" id="ARBA00001970"/>
    </source>
</evidence>
<dbReference type="Proteomes" id="UP000663840">
    <property type="component" value="Unassembled WGS sequence"/>
</dbReference>
<dbReference type="InterPro" id="IPR045150">
    <property type="entry name" value="CYB561D1/2"/>
</dbReference>
<dbReference type="CDD" id="cd08761">
    <property type="entry name" value="Cyt_b561_CYB561D2_like"/>
    <property type="match status" value="1"/>
</dbReference>
<dbReference type="Proteomes" id="UP000602905">
    <property type="component" value="Unassembled WGS sequence"/>
</dbReference>
<evidence type="ECO:0000256" key="9">
    <source>
        <dbReference type="ARBA" id="ARBA00023004"/>
    </source>
</evidence>
<name>A0A8H2X794_9AGAM</name>
<feature type="transmembrane region" description="Helical" evidence="12">
    <location>
        <begin position="220"/>
        <end position="240"/>
    </location>
</feature>
<protein>
    <submittedName>
        <fullName evidence="15">Eukaryotic cytochrome b561</fullName>
    </submittedName>
</protein>
<gene>
    <name evidence="14" type="ORF">RDB_LOCUS51414</name>
    <name evidence="15" type="ORF">RHS03_09386</name>
</gene>
<reference evidence="14" key="2">
    <citation type="submission" date="2021-01" db="EMBL/GenBank/DDBJ databases">
        <authorList>
            <person name="Kaushik A."/>
        </authorList>
    </citation>
    <scope>NUCLEOTIDE SEQUENCE</scope>
    <source>
        <strain evidence="14">AG1-1A</strain>
    </source>
</reference>
<comment type="caution">
    <text evidence="14">The sequence shown here is derived from an EMBL/GenBank/DDBJ whole genome shotgun (WGS) entry which is preliminary data.</text>
</comment>
<evidence type="ECO:0000256" key="5">
    <source>
        <dbReference type="ARBA" id="ARBA00022692"/>
    </source>
</evidence>
<keyword evidence="10 12" id="KW-0472">Membrane</keyword>
<keyword evidence="5 12" id="KW-0812">Transmembrane</keyword>
<feature type="transmembrane region" description="Helical" evidence="12">
    <location>
        <begin position="75"/>
        <end position="96"/>
    </location>
</feature>
<dbReference type="AlphaFoldDB" id="A0A8H2X794"/>
<evidence type="ECO:0000256" key="4">
    <source>
        <dbReference type="ARBA" id="ARBA00022617"/>
    </source>
</evidence>
<keyword evidence="9" id="KW-0408">Iron</keyword>
<evidence type="ECO:0000256" key="11">
    <source>
        <dbReference type="SAM" id="MobiDB-lite"/>
    </source>
</evidence>
<dbReference type="Pfam" id="PF03188">
    <property type="entry name" value="Cytochrom_B561"/>
    <property type="match status" value="1"/>
</dbReference>
<dbReference type="InterPro" id="IPR006593">
    <property type="entry name" value="Cyt_b561/ferric_Rdtase_TM"/>
</dbReference>
<evidence type="ECO:0000256" key="12">
    <source>
        <dbReference type="SAM" id="Phobius"/>
    </source>
</evidence>
<sequence length="253" mass="27791">MNGHDPERQALLPPPNTRQDTDVQHQAVDSVLARQELRPRDPPLWGLAAISLLVTVGYTWYTVLVHADPVELGWFAFHPMLQTAAVFAFAMGVMTLQPTLSAASKEAGRARHQKIQLGLGFPLILLGSLSVIVHKEKMGWPHFTSLHSKVGLATLILLVLQALAGGASLWGKGVAVGGEERGKSLWKWHRLLGYIIIPMLLVTVLLGGTTTYWAKMNTNLAGRIVAYYVAPAYALIALWGRVRIHKMPQLGFK</sequence>
<dbReference type="PANTHER" id="PTHR15422">
    <property type="entry name" value="OS05G0565100 PROTEIN"/>
    <property type="match status" value="1"/>
</dbReference>